<evidence type="ECO:0000313" key="1">
    <source>
        <dbReference type="EMBL" id="MBX50579.1"/>
    </source>
</evidence>
<sequence length="27" mass="3048">MKSITTQMAKSVSTRMIKLYIQGKSLC</sequence>
<organism evidence="1">
    <name type="scientific">Rhizophora mucronata</name>
    <name type="common">Asiatic mangrove</name>
    <dbReference type="NCBI Taxonomy" id="61149"/>
    <lineage>
        <taxon>Eukaryota</taxon>
        <taxon>Viridiplantae</taxon>
        <taxon>Streptophyta</taxon>
        <taxon>Embryophyta</taxon>
        <taxon>Tracheophyta</taxon>
        <taxon>Spermatophyta</taxon>
        <taxon>Magnoliopsida</taxon>
        <taxon>eudicotyledons</taxon>
        <taxon>Gunneridae</taxon>
        <taxon>Pentapetalae</taxon>
        <taxon>rosids</taxon>
        <taxon>fabids</taxon>
        <taxon>Malpighiales</taxon>
        <taxon>Rhizophoraceae</taxon>
        <taxon>Rhizophora</taxon>
    </lineage>
</organism>
<dbReference type="EMBL" id="GGEC01070095">
    <property type="protein sequence ID" value="MBX50579.1"/>
    <property type="molecule type" value="Transcribed_RNA"/>
</dbReference>
<proteinExistence type="predicted"/>
<accession>A0A2P2P7A4</accession>
<reference evidence="1" key="1">
    <citation type="submission" date="2018-02" db="EMBL/GenBank/DDBJ databases">
        <title>Rhizophora mucronata_Transcriptome.</title>
        <authorList>
            <person name="Meera S.P."/>
            <person name="Sreeshan A."/>
            <person name="Augustine A."/>
        </authorList>
    </citation>
    <scope>NUCLEOTIDE SEQUENCE</scope>
    <source>
        <tissue evidence="1">Leaf</tissue>
    </source>
</reference>
<name>A0A2P2P7A4_RHIMU</name>
<protein>
    <submittedName>
        <fullName evidence="1">Uncharacterized protein</fullName>
    </submittedName>
</protein>
<dbReference type="AlphaFoldDB" id="A0A2P2P7A4"/>